<organism evidence="1 4">
    <name type="scientific">Burkholderia contaminans</name>
    <dbReference type="NCBI Taxonomy" id="488447"/>
    <lineage>
        <taxon>Bacteria</taxon>
        <taxon>Pseudomonadati</taxon>
        <taxon>Pseudomonadota</taxon>
        <taxon>Betaproteobacteria</taxon>
        <taxon>Burkholderiales</taxon>
        <taxon>Burkholderiaceae</taxon>
        <taxon>Burkholderia</taxon>
        <taxon>Burkholderia cepacia complex</taxon>
    </lineage>
</organism>
<evidence type="ECO:0000313" key="1">
    <source>
        <dbReference type="EMBL" id="MBK1936223.1"/>
    </source>
</evidence>
<evidence type="ECO:0000313" key="6">
    <source>
        <dbReference type="Proteomes" id="UP001220209"/>
    </source>
</evidence>
<proteinExistence type="predicted"/>
<evidence type="ECO:0000313" key="4">
    <source>
        <dbReference type="Proteomes" id="UP000611459"/>
    </source>
</evidence>
<dbReference type="RefSeq" id="WP_135370746.1">
    <property type="nucleotide sequence ID" value="NZ_AP018358.1"/>
</dbReference>
<reference evidence="3 6" key="3">
    <citation type="submission" date="2021-12" db="EMBL/GenBank/DDBJ databases">
        <title>Genomic and phenotypic characterization of three Burkholderia contaminans isolates recovered from different sources.</title>
        <authorList>
            <person name="Lopez De Volder A."/>
            <person name="Fan Y."/>
            <person name="Nunvar J."/>
            <person name="Herrera T."/>
            <person name="Timp W."/>
            <person name="Degrossi J."/>
        </authorList>
    </citation>
    <scope>NUCLEOTIDE SEQUENCE [LARGE SCALE GENOMIC DNA]</scope>
    <source>
        <strain evidence="3 6">LMG 23361</strain>
    </source>
</reference>
<reference evidence="1" key="1">
    <citation type="submission" date="2021-01" db="EMBL/GenBank/DDBJ databases">
        <title>Outbreak of Burkholderia contaminns endophthalmitis traced to a clinical ventilation system.</title>
        <authorList>
            <person name="Lipuma J."/>
            <person name="Spilker T."/>
            <person name="Kratholm J."/>
        </authorList>
    </citation>
    <scope>NUCLEOTIDE SEQUENCE</scope>
    <source>
        <strain evidence="1">HI4954</strain>
    </source>
</reference>
<dbReference type="Proteomes" id="UP000664048">
    <property type="component" value="Unassembled WGS sequence"/>
</dbReference>
<evidence type="ECO:0000313" key="3">
    <source>
        <dbReference type="EMBL" id="WFN18395.1"/>
    </source>
</evidence>
<sequence>MQLVSMAKKSHVEPRPLLFVLLADLRSTRLATRTPQAIVDSAGKVMTQCASGRFRSSSPLAGLVHLRRLCIHQPDRQSTLRTLRTEASGRQAPVIGTGVIVFTE</sequence>
<name>A0AAP1YEY5_9BURK</name>
<evidence type="ECO:0000313" key="2">
    <source>
        <dbReference type="EMBL" id="MBO1832492.1"/>
    </source>
</evidence>
<gene>
    <name evidence="2" type="ORF">J4M89_24200</name>
    <name evidence="1" type="ORF">JIN94_40800</name>
    <name evidence="3" type="ORF">LXE91_05005</name>
</gene>
<dbReference type="EMBL" id="CP090640">
    <property type="protein sequence ID" value="WFN18395.1"/>
    <property type="molecule type" value="Genomic_DNA"/>
</dbReference>
<dbReference type="Proteomes" id="UP000611459">
    <property type="component" value="Unassembled WGS sequence"/>
</dbReference>
<dbReference type="AlphaFoldDB" id="A0AAP1YEY5"/>
<keyword evidence="5" id="KW-1185">Reference proteome</keyword>
<dbReference type="EMBL" id="JAENIB010000055">
    <property type="protein sequence ID" value="MBK1936223.1"/>
    <property type="molecule type" value="Genomic_DNA"/>
</dbReference>
<evidence type="ECO:0000313" key="5">
    <source>
        <dbReference type="Proteomes" id="UP000664048"/>
    </source>
</evidence>
<protein>
    <submittedName>
        <fullName evidence="1">Uncharacterized protein</fullName>
    </submittedName>
</protein>
<accession>A0AAP1YEY5</accession>
<dbReference type="EMBL" id="JAGEMX010000008">
    <property type="protein sequence ID" value="MBO1832492.1"/>
    <property type="molecule type" value="Genomic_DNA"/>
</dbReference>
<reference evidence="2 5" key="2">
    <citation type="submission" date="2021-03" db="EMBL/GenBank/DDBJ databases">
        <title>Clinical course, treatment and visual outcome of an outbreak of Burkholderia contaminans endophthalmitis following cataract surgery.</title>
        <authorList>
            <person name="Lind C."/>
            <person name="Olsen K."/>
            <person name="Angelsen N.K."/>
            <person name="Krefting E.A."/>
            <person name="Fossen K."/>
            <person name="Gravningen K."/>
            <person name="Depoorter E."/>
            <person name="Vandamme P."/>
            <person name="Bertelsen G."/>
        </authorList>
    </citation>
    <scope>NUCLEOTIDE SEQUENCE [LARGE SCALE GENOMIC DNA]</scope>
    <source>
        <strain evidence="2 5">51242556</strain>
    </source>
</reference>
<dbReference type="Proteomes" id="UP001220209">
    <property type="component" value="Chromosome 1"/>
</dbReference>
<dbReference type="GeneID" id="93193724"/>